<dbReference type="InterPro" id="IPR002898">
    <property type="entry name" value="MotA_ExbB_proton_chnl"/>
</dbReference>
<keyword evidence="4 9" id="KW-0812">Transmembrane</keyword>
<dbReference type="Pfam" id="PF01618">
    <property type="entry name" value="MotA_ExbB"/>
    <property type="match status" value="1"/>
</dbReference>
<accession>A0A975G5H0</accession>
<comment type="subcellular location">
    <subcellularLocation>
        <location evidence="1">Cell membrane</location>
        <topology evidence="1">Multi-pass membrane protein</topology>
    </subcellularLocation>
    <subcellularLocation>
        <location evidence="8">Membrane</location>
        <topology evidence="8">Multi-pass membrane protein</topology>
    </subcellularLocation>
</comment>
<evidence type="ECO:0000313" key="12">
    <source>
        <dbReference type="Proteomes" id="UP000676169"/>
    </source>
</evidence>
<dbReference type="PANTHER" id="PTHR30625:SF15">
    <property type="entry name" value="BIOPOLYMER TRANSPORT PROTEIN EXBB"/>
    <property type="match status" value="1"/>
</dbReference>
<evidence type="ECO:0000256" key="5">
    <source>
        <dbReference type="ARBA" id="ARBA00022927"/>
    </source>
</evidence>
<dbReference type="InterPro" id="IPR050790">
    <property type="entry name" value="ExbB/TolQ_transport"/>
</dbReference>
<evidence type="ECO:0000313" key="11">
    <source>
        <dbReference type="EMBL" id="QUE49464.1"/>
    </source>
</evidence>
<dbReference type="AlphaFoldDB" id="A0A975G5H0"/>
<dbReference type="EMBL" id="CP073100">
    <property type="protein sequence ID" value="QUE49464.1"/>
    <property type="molecule type" value="Genomic_DNA"/>
</dbReference>
<evidence type="ECO:0000256" key="4">
    <source>
        <dbReference type="ARBA" id="ARBA00022692"/>
    </source>
</evidence>
<evidence type="ECO:0000256" key="2">
    <source>
        <dbReference type="ARBA" id="ARBA00022448"/>
    </source>
</evidence>
<feature type="transmembrane region" description="Helical" evidence="9">
    <location>
        <begin position="177"/>
        <end position="197"/>
    </location>
</feature>
<dbReference type="GO" id="GO:0005886">
    <property type="term" value="C:plasma membrane"/>
    <property type="evidence" value="ECO:0007669"/>
    <property type="project" value="UniProtKB-SubCell"/>
</dbReference>
<evidence type="ECO:0000259" key="10">
    <source>
        <dbReference type="Pfam" id="PF01618"/>
    </source>
</evidence>
<evidence type="ECO:0000256" key="6">
    <source>
        <dbReference type="ARBA" id="ARBA00022989"/>
    </source>
</evidence>
<feature type="transmembrane region" description="Helical" evidence="9">
    <location>
        <begin position="136"/>
        <end position="157"/>
    </location>
</feature>
<dbReference type="GO" id="GO:0017038">
    <property type="term" value="P:protein import"/>
    <property type="evidence" value="ECO:0007669"/>
    <property type="project" value="TreeGrafter"/>
</dbReference>
<keyword evidence="6 9" id="KW-1133">Transmembrane helix</keyword>
<comment type="similarity">
    <text evidence="8">Belongs to the exbB/tolQ family.</text>
</comment>
<evidence type="ECO:0000256" key="9">
    <source>
        <dbReference type="SAM" id="Phobius"/>
    </source>
</evidence>
<dbReference type="PANTHER" id="PTHR30625">
    <property type="entry name" value="PROTEIN TOLQ"/>
    <property type="match status" value="1"/>
</dbReference>
<keyword evidence="5 8" id="KW-0653">Protein transport</keyword>
<dbReference type="Proteomes" id="UP000676169">
    <property type="component" value="Chromosome"/>
</dbReference>
<protein>
    <submittedName>
        <fullName evidence="11">MotA/TolQ/ExbB proton channel family protein</fullName>
    </submittedName>
</protein>
<feature type="transmembrane region" description="Helical" evidence="9">
    <location>
        <begin position="31"/>
        <end position="49"/>
    </location>
</feature>
<reference evidence="11" key="1">
    <citation type="submission" date="2021-04" db="EMBL/GenBank/DDBJ databases">
        <title>Luteolibacter sp. 32A isolated from the skin of an Anderson's salamander (Ambystoma andersonii).</title>
        <authorList>
            <person name="Spergser J."/>
            <person name="Busse H.-J."/>
        </authorList>
    </citation>
    <scope>NUCLEOTIDE SEQUENCE</scope>
    <source>
        <strain evidence="11">32A</strain>
    </source>
</reference>
<sequence>MTIAQTLLAGIPDNAPGGLDALRKFFSEGGFFIYPLVLASVVGVTVIVFKALSLRRSTVVPETLARKIEALDANFDHDGWRVVEGEFQRGQSVLGRLGAVTVRHSGKGQTEITHAVEAAARGEMVNLHSGIQTLDVLIAAAPLLGLLGTVSGLVSVFQGLGDSNDNIAIARGIAEALHTTIFGISIAVVALVAHAWFARRIELMTARLEGVLADLARLCAKPSNS</sequence>
<keyword evidence="12" id="KW-1185">Reference proteome</keyword>
<evidence type="ECO:0000256" key="3">
    <source>
        <dbReference type="ARBA" id="ARBA00022475"/>
    </source>
</evidence>
<proteinExistence type="inferred from homology"/>
<feature type="domain" description="MotA/TolQ/ExbB proton channel" evidence="10">
    <location>
        <begin position="104"/>
        <end position="209"/>
    </location>
</feature>
<evidence type="ECO:0000256" key="1">
    <source>
        <dbReference type="ARBA" id="ARBA00004651"/>
    </source>
</evidence>
<dbReference type="KEGG" id="lamb:KBB96_11330"/>
<name>A0A975G5H0_9BACT</name>
<dbReference type="RefSeq" id="WP_211629551.1">
    <property type="nucleotide sequence ID" value="NZ_CP073100.1"/>
</dbReference>
<gene>
    <name evidence="11" type="ORF">KBB96_11330</name>
</gene>
<organism evidence="11 12">
    <name type="scientific">Luteolibacter ambystomatis</name>
    <dbReference type="NCBI Taxonomy" id="2824561"/>
    <lineage>
        <taxon>Bacteria</taxon>
        <taxon>Pseudomonadati</taxon>
        <taxon>Verrucomicrobiota</taxon>
        <taxon>Verrucomicrobiia</taxon>
        <taxon>Verrucomicrobiales</taxon>
        <taxon>Verrucomicrobiaceae</taxon>
        <taxon>Luteolibacter</taxon>
    </lineage>
</organism>
<evidence type="ECO:0000256" key="7">
    <source>
        <dbReference type="ARBA" id="ARBA00023136"/>
    </source>
</evidence>
<keyword evidence="2 8" id="KW-0813">Transport</keyword>
<evidence type="ECO:0000256" key="8">
    <source>
        <dbReference type="RuleBase" id="RU004057"/>
    </source>
</evidence>
<keyword evidence="3" id="KW-1003">Cell membrane</keyword>
<keyword evidence="7 9" id="KW-0472">Membrane</keyword>